<proteinExistence type="predicted"/>
<evidence type="ECO:0008006" key="3">
    <source>
        <dbReference type="Google" id="ProtNLM"/>
    </source>
</evidence>
<protein>
    <recommendedName>
        <fullName evidence="3">Tetratricopeptide repeat protein</fullName>
    </recommendedName>
</protein>
<reference evidence="1 2" key="1">
    <citation type="submission" date="2020-06" db="EMBL/GenBank/DDBJ databases">
        <title>High-quality draft genome of sulfate reducer Desulfobacter latus type strain AcrS2 isolated from marine sediment.</title>
        <authorList>
            <person name="Hoppe M."/>
            <person name="Larsen C.K."/>
            <person name="Marshall I.P.G."/>
            <person name="Schramm A."/>
            <person name="Marietou A.G."/>
        </authorList>
    </citation>
    <scope>NUCLEOTIDE SEQUENCE [LARGE SCALE GENOMIC DNA]</scope>
    <source>
        <strain evidence="1 2">AcRS2</strain>
    </source>
</reference>
<dbReference type="InterPro" id="IPR011990">
    <property type="entry name" value="TPR-like_helical_dom_sf"/>
</dbReference>
<organism evidence="1 2">
    <name type="scientific">Desulfobacter latus</name>
    <dbReference type="NCBI Taxonomy" id="2292"/>
    <lineage>
        <taxon>Bacteria</taxon>
        <taxon>Pseudomonadati</taxon>
        <taxon>Thermodesulfobacteriota</taxon>
        <taxon>Desulfobacteria</taxon>
        <taxon>Desulfobacterales</taxon>
        <taxon>Desulfobacteraceae</taxon>
        <taxon>Desulfobacter</taxon>
    </lineage>
</organism>
<keyword evidence="2" id="KW-1185">Reference proteome</keyword>
<dbReference type="SUPFAM" id="SSF48452">
    <property type="entry name" value="TPR-like"/>
    <property type="match status" value="1"/>
</dbReference>
<gene>
    <name evidence="1" type="ORF">HXW94_12380</name>
</gene>
<evidence type="ECO:0000313" key="2">
    <source>
        <dbReference type="Proteomes" id="UP000553343"/>
    </source>
</evidence>
<name>A0A850T3V9_9BACT</name>
<comment type="caution">
    <text evidence="1">The sequence shown here is derived from an EMBL/GenBank/DDBJ whole genome shotgun (WGS) entry which is preliminary data.</text>
</comment>
<dbReference type="InterPro" id="IPR020568">
    <property type="entry name" value="Ribosomal_Su5_D2-typ_SF"/>
</dbReference>
<sequence length="704" mass="78357">MQNLIFIAKSPNGHSHLESILMDLSKGLKYNPTVASFDDDLHTIESSGIPSQLKTLFYRRLWADQLLDPAPVPGVRDCLARHCPRDTLLMTDMETPESGRWVKIPVLVARNRSARVVWFIAGLVPSESSDLLIPPWARKLMDTRFKDSICCAEQCARHACPAVSNRRFVVFPLAVDSGMMQFSDGSAALALGLGMKSLMTGHAVSPDVIATGGLDGHGGITSVGYLDQKINGACEHHFKCVLHPVQSAPAQALDEQHIRQMTPYAVSRFDMAWTLATLYSDEHARRLHDFTMALADAGLFIDKMARFPGQWLGYQKSVVQGLLADIFADMALFNRFARTFAGMVRDYSRHDTAEALTESAPDAVPGKWPMAGLIWCTANLALFNHRGETIRAKIWEQQGKAMAEHAMTLDADLAVEFFNTLLVNAHNRFEFTTDLPGSLTRLLALLETRHRVMAASGCVIDQPLGRLYGTLVQHSAFCGPRYIDATEAWSRKALQALGENSSPELEPEWMRQYSYLGLARLCAGDMDGALACLFKYLGVEDAGQIAAKVPDLNPFQINMSARFLAAEDIAVPDTLYTGLVSHVTKTLRHGHPWQLICFNLGRAALLRHDKENARSLFEQSLEICRDNTLGPTIGIMMLKPLAFLKDLVSTSDVNAETDHWEAQAKADARQLNPSRFAFLFDRPFFSALEHVRRHHDEIFPFSYQ</sequence>
<dbReference type="SUPFAM" id="SSF54211">
    <property type="entry name" value="Ribosomal protein S5 domain 2-like"/>
    <property type="match status" value="1"/>
</dbReference>
<dbReference type="InterPro" id="IPR014721">
    <property type="entry name" value="Ribsml_uS5_D2-typ_fold_subgr"/>
</dbReference>
<dbReference type="Gene3D" id="3.30.230.10">
    <property type="match status" value="1"/>
</dbReference>
<dbReference type="AlphaFoldDB" id="A0A850T3V9"/>
<dbReference type="Proteomes" id="UP000553343">
    <property type="component" value="Unassembled WGS sequence"/>
</dbReference>
<evidence type="ECO:0000313" key="1">
    <source>
        <dbReference type="EMBL" id="NWH05771.1"/>
    </source>
</evidence>
<dbReference type="RefSeq" id="WP_178367228.1">
    <property type="nucleotide sequence ID" value="NZ_JACADJ010000045.1"/>
</dbReference>
<accession>A0A850T3V9</accession>
<dbReference type="EMBL" id="JACADJ010000045">
    <property type="protein sequence ID" value="NWH05771.1"/>
    <property type="molecule type" value="Genomic_DNA"/>
</dbReference>